<feature type="region of interest" description="Disordered" evidence="1">
    <location>
        <begin position="319"/>
        <end position="340"/>
    </location>
</feature>
<feature type="transmembrane region" description="Helical" evidence="2">
    <location>
        <begin position="119"/>
        <end position="139"/>
    </location>
</feature>
<dbReference type="Proteomes" id="UP001528850">
    <property type="component" value="Unassembled WGS sequence"/>
</dbReference>
<reference evidence="3 4" key="1">
    <citation type="journal article" date="2024" name="Curr. Microbiol.">
        <title>Luteibacter sahnii sp. nov., A Novel Yellow-Colored Xanthomonadin Pigment Producing Probiotic Bacterium from Healthy Rice Seed Microbiome.</title>
        <authorList>
            <person name="Jaiswal G."/>
            <person name="Rana R."/>
            <person name="Nayak P.K."/>
            <person name="Chouhan R."/>
            <person name="Gandhi S.G."/>
            <person name="Patel H.K."/>
            <person name="Patil P.B."/>
        </authorList>
    </citation>
    <scope>NUCLEOTIDE SEQUENCE [LARGE SCALE GENOMIC DNA]</scope>
    <source>
        <strain evidence="3 4">PPL201</strain>
    </source>
</reference>
<evidence type="ECO:0000313" key="3">
    <source>
        <dbReference type="EMBL" id="MDF4025293.1"/>
    </source>
</evidence>
<keyword evidence="2" id="KW-1133">Transmembrane helix</keyword>
<protein>
    <submittedName>
        <fullName evidence="3">RHS repeat-associated core domain-containing protein</fullName>
    </submittedName>
</protein>
<evidence type="ECO:0000256" key="2">
    <source>
        <dbReference type="SAM" id="Phobius"/>
    </source>
</evidence>
<keyword evidence="2" id="KW-0472">Membrane</keyword>
<name>A0ABT6BB21_9GAMM</name>
<feature type="transmembrane region" description="Helical" evidence="2">
    <location>
        <begin position="151"/>
        <end position="172"/>
    </location>
</feature>
<dbReference type="InterPro" id="IPR022385">
    <property type="entry name" value="Rhs_assc_core"/>
</dbReference>
<keyword evidence="2" id="KW-0812">Transmembrane</keyword>
<dbReference type="Gene3D" id="2.180.10.10">
    <property type="entry name" value="RHS repeat-associated core"/>
    <property type="match status" value="1"/>
</dbReference>
<proteinExistence type="predicted"/>
<accession>A0ABT6BB21</accession>
<dbReference type="EMBL" id="JARJJS010000002">
    <property type="protein sequence ID" value="MDF4025293.1"/>
    <property type="molecule type" value="Genomic_DNA"/>
</dbReference>
<evidence type="ECO:0000256" key="1">
    <source>
        <dbReference type="SAM" id="MobiDB-lite"/>
    </source>
</evidence>
<evidence type="ECO:0000313" key="4">
    <source>
        <dbReference type="Proteomes" id="UP001528850"/>
    </source>
</evidence>
<dbReference type="RefSeq" id="WP_320549796.1">
    <property type="nucleotide sequence ID" value="NZ_JAQLOK010000001.1"/>
</dbReference>
<organism evidence="3 4">
    <name type="scientific">Luteibacter sahnii</name>
    <dbReference type="NCBI Taxonomy" id="3021977"/>
    <lineage>
        <taxon>Bacteria</taxon>
        <taxon>Pseudomonadati</taxon>
        <taxon>Pseudomonadota</taxon>
        <taxon>Gammaproteobacteria</taxon>
        <taxon>Lysobacterales</taxon>
        <taxon>Rhodanobacteraceae</taxon>
        <taxon>Luteibacter</taxon>
    </lineage>
</organism>
<gene>
    <name evidence="3" type="ORF">P3W24_09990</name>
</gene>
<comment type="caution">
    <text evidence="3">The sequence shown here is derived from an EMBL/GenBank/DDBJ whole genome shotgun (WGS) entry which is preliminary data.</text>
</comment>
<feature type="transmembrane region" description="Helical" evidence="2">
    <location>
        <begin position="87"/>
        <end position="112"/>
    </location>
</feature>
<dbReference type="NCBIfam" id="TIGR03696">
    <property type="entry name" value="Rhs_assc_core"/>
    <property type="match status" value="1"/>
</dbReference>
<keyword evidence="4" id="KW-1185">Reference proteome</keyword>
<sequence>MDVTTIPYGAYGERTRATVRAAYTGEVIEAGTGWYVLGQRLYHPVLRRFIGPDTQSPFDEGGINRYAYCGGDPINHVDPTGTRFWKWFGVALGVVGAVIATVATAGIAAAGIAAGITPMLVATTVANVISIAADVASIAATLANKPQLASILGYIGLGFGVAGMAGSIGSGVSKVAQLGQRATGKIRQGLGRLAYRADAVWQSGVSSAMSRTAGARGVASGIARGGAPLRQGMRTGVASAAPPSALVPRGSASASGDAVRAAAPMEGQGLLAGARDKVTSFYRRFVRESDIEDYGLGRSQFVGELALTGGTVAVEAGVRGSPSSMLPPPPPSIRPESASAWRPDDMPPYFGREAWRDDTMYVYMANVLNVHVGEAYTLP</sequence>